<dbReference type="Gene3D" id="3.40.50.10130">
    <property type="match status" value="1"/>
</dbReference>
<keyword evidence="9 15" id="KW-0378">Hydrolase</keyword>
<organism evidence="18 19">
    <name type="scientific">Apatococcus fuscideae</name>
    <dbReference type="NCBI Taxonomy" id="2026836"/>
    <lineage>
        <taxon>Eukaryota</taxon>
        <taxon>Viridiplantae</taxon>
        <taxon>Chlorophyta</taxon>
        <taxon>core chlorophytes</taxon>
        <taxon>Trebouxiophyceae</taxon>
        <taxon>Chlorellales</taxon>
        <taxon>Chlorellaceae</taxon>
        <taxon>Apatococcus</taxon>
    </lineage>
</organism>
<dbReference type="GO" id="GO:0000712">
    <property type="term" value="P:resolution of meiotic recombination intermediates"/>
    <property type="evidence" value="ECO:0007669"/>
    <property type="project" value="TreeGrafter"/>
</dbReference>
<dbReference type="GO" id="GO:0000727">
    <property type="term" value="P:double-strand break repair via break-induced replication"/>
    <property type="evidence" value="ECO:0007669"/>
    <property type="project" value="UniProtKB-UniRule"/>
</dbReference>
<dbReference type="GO" id="GO:0031573">
    <property type="term" value="P:mitotic intra-S DNA damage checkpoint signaling"/>
    <property type="evidence" value="ECO:0007669"/>
    <property type="project" value="TreeGrafter"/>
</dbReference>
<keyword evidence="14" id="KW-0469">Meiosis</keyword>
<dbReference type="Proteomes" id="UP001485043">
    <property type="component" value="Unassembled WGS sequence"/>
</dbReference>
<dbReference type="GO" id="GO:0005634">
    <property type="term" value="C:nucleus"/>
    <property type="evidence" value="ECO:0007669"/>
    <property type="project" value="UniProtKB-SubCell"/>
</dbReference>
<keyword evidence="12 15" id="KW-0234">DNA repair</keyword>
<feature type="compositionally biased region" description="Basic and acidic residues" evidence="16">
    <location>
        <begin position="98"/>
        <end position="112"/>
    </location>
</feature>
<dbReference type="InterPro" id="IPR036388">
    <property type="entry name" value="WH-like_DNA-bd_sf"/>
</dbReference>
<comment type="subcellular location">
    <subcellularLocation>
        <location evidence="2 15">Nucleus</location>
    </subcellularLocation>
</comment>
<comment type="caution">
    <text evidence="18">The sequence shown here is derived from an EMBL/GenBank/DDBJ whole genome shotgun (WGS) entry which is preliminary data.</text>
</comment>
<evidence type="ECO:0000313" key="19">
    <source>
        <dbReference type="Proteomes" id="UP001485043"/>
    </source>
</evidence>
<dbReference type="GO" id="GO:0006308">
    <property type="term" value="P:DNA catabolic process"/>
    <property type="evidence" value="ECO:0007669"/>
    <property type="project" value="UniProtKB-UniRule"/>
</dbReference>
<keyword evidence="6 15" id="KW-0479">Metal-binding</keyword>
<proteinExistence type="inferred from homology"/>
<dbReference type="CDD" id="cd21036">
    <property type="entry name" value="WH_MUS81"/>
    <property type="match status" value="1"/>
</dbReference>
<name>A0AAW1SXP9_9CHLO</name>
<dbReference type="InterPro" id="IPR011335">
    <property type="entry name" value="Restrct_endonuc-II-like"/>
</dbReference>
<dbReference type="GO" id="GO:0008821">
    <property type="term" value="F:crossover junction DNA endonuclease activity"/>
    <property type="evidence" value="ECO:0007669"/>
    <property type="project" value="UniProtKB-UniRule"/>
</dbReference>
<dbReference type="InterPro" id="IPR033309">
    <property type="entry name" value="Mus81"/>
</dbReference>
<accession>A0AAW1SXP9</accession>
<dbReference type="SMART" id="SM00891">
    <property type="entry name" value="ERCC4"/>
    <property type="match status" value="1"/>
</dbReference>
<evidence type="ECO:0000256" key="11">
    <source>
        <dbReference type="ARBA" id="ARBA00023172"/>
    </source>
</evidence>
<dbReference type="EC" id="3.1.22.-" evidence="15"/>
<comment type="similarity">
    <text evidence="3 15">Belongs to the XPF family.</text>
</comment>
<evidence type="ECO:0000256" key="16">
    <source>
        <dbReference type="SAM" id="MobiDB-lite"/>
    </source>
</evidence>
<evidence type="ECO:0000256" key="9">
    <source>
        <dbReference type="ARBA" id="ARBA00022801"/>
    </source>
</evidence>
<evidence type="ECO:0000256" key="13">
    <source>
        <dbReference type="ARBA" id="ARBA00023242"/>
    </source>
</evidence>
<keyword evidence="13 15" id="KW-0539">Nucleus</keyword>
<keyword evidence="11 15" id="KW-0233">DNA recombination</keyword>
<dbReference type="GO" id="GO:0046872">
    <property type="term" value="F:metal ion binding"/>
    <property type="evidence" value="ECO:0007669"/>
    <property type="project" value="UniProtKB-UniRule"/>
</dbReference>
<dbReference type="Gene3D" id="1.10.150.670">
    <property type="entry name" value="Crossover junction endonuclease EME1, DNA-binding domain"/>
    <property type="match status" value="1"/>
</dbReference>
<dbReference type="Pfam" id="PF21136">
    <property type="entry name" value="WHD_MUS81"/>
    <property type="match status" value="1"/>
</dbReference>
<evidence type="ECO:0000256" key="3">
    <source>
        <dbReference type="ARBA" id="ARBA00010015"/>
    </source>
</evidence>
<dbReference type="PANTHER" id="PTHR13451:SF0">
    <property type="entry name" value="CROSSOVER JUNCTION ENDONUCLEASE MUS81"/>
    <property type="match status" value="1"/>
</dbReference>
<sequence length="908" mass="98993">MLAPADIFYSGQRSKGVQHLLVESGKPSWVKAYGKAFNTIQCHQCRIRTLDIEKSSKYWQWHYFGCIHIVAAVSSRAPKPGGAWQEAEVKRQLFMKDQEKKAAQKRAAEAKRAATQTARQSSAAITGQRSAAAELDSMYGDTGPAIGEGGYGSEEEPEEPAGSRPWKKARTKQPKPKKAYAPGYRTAGYAFMVVLFKEHAYCKEFLKKEELIRAAEESGIAQKPIRGNSSNNPNQLFRYEGWNIMSRLVNNNPPLILQWSNPKKLKLTPEGLSMARWMYDRCVASDLTDPLPDHLLAQMPPAVDPNSHLSNPPAAGDSESADARPGGANASQPAGSGTGRRRSSTGSTPAARRRAAARSSQDPDAAGPSWRSGPCPSSELVPNDEDLARLMEMGYSAETAIKLLGNGRSVEEAVEQAVDLGSEDCHSEADTAPLSDQDLDSPGYVDLSGPPEAPVPLHASQQDPIGWSQAIPSQPSLDACCPFGSNGVPTGAQQDAPGAVPVGDKHGLGIPKQEPDAEQPAMAGRALADWRPHSVVPSRLPAASPEDSQPPGPQTSQALSRASSRGGSESEGGMGTGTDDEPEAPKLARDAWQLPSLQPGHGPEEVNVRLPPLSPGACFSDDYQIVLILDQREQFDRSRQNGHAVGREQSRDEYVDRLRRKGTDVEVRHLEGGDAIWIARSRRDPRREWVLDYIVERKNVADLLGSIKSGRYEQQKYWMKRCGLRHLMYLVEGKPEDLAEGCENVKTAAVATEVNDGFLVLRTGGSGDTCHLYEKLTIIMKEKYGKLRGSPGAATMMQQSLPEFPEFKTRLVLAKKMTVRDVWSLMLHSVRGLGSQGVTAIVAKYPTPRALFQKYHQTMVSASRSGNDAVRAAQRLHEGMRLSPSRCMSASMSANIFNHLFANGWQAV</sequence>
<keyword evidence="5 15" id="KW-0540">Nuclease</keyword>
<dbReference type="CDD" id="cd20074">
    <property type="entry name" value="XPF_nuclease_Mus81"/>
    <property type="match status" value="1"/>
</dbReference>
<keyword evidence="10 15" id="KW-0460">Magnesium</keyword>
<dbReference type="InterPro" id="IPR042530">
    <property type="entry name" value="EME1/EME2_C"/>
</dbReference>
<dbReference type="GO" id="GO:0048476">
    <property type="term" value="C:Holliday junction resolvase complex"/>
    <property type="evidence" value="ECO:0007669"/>
    <property type="project" value="UniProtKB-UniRule"/>
</dbReference>
<dbReference type="Pfam" id="PF02732">
    <property type="entry name" value="ERCC4"/>
    <property type="match status" value="1"/>
</dbReference>
<evidence type="ECO:0000256" key="15">
    <source>
        <dbReference type="RuleBase" id="RU369042"/>
    </source>
</evidence>
<feature type="region of interest" description="Disordered" evidence="16">
    <location>
        <begin position="485"/>
        <end position="523"/>
    </location>
</feature>
<keyword evidence="7 15" id="KW-0255">Endonuclease</keyword>
<dbReference type="AlphaFoldDB" id="A0AAW1SXP9"/>
<evidence type="ECO:0000256" key="12">
    <source>
        <dbReference type="ARBA" id="ARBA00023204"/>
    </source>
</evidence>
<feature type="domain" description="ERCC4" evidence="17">
    <location>
        <begin position="626"/>
        <end position="735"/>
    </location>
</feature>
<comment type="function">
    <text evidence="15">Interacts with EME1 to form a DNA structure-specific endonuclease with substrate preference for branched DNA structures with a 5'-end at the branch nick. Typical substrates include 3'-flap structures, D-loops, replication forks and nicked Holliday junctions. May be required in mitosis for the processing of stalled or collapsed replication fork intermediates. May be required in meiosis for the repair of meiosis-specific double strand breaks subsequent to single-end invasion (SEI).</text>
</comment>
<feature type="compositionally biased region" description="Basic residues" evidence="16">
    <location>
        <begin position="165"/>
        <end position="178"/>
    </location>
</feature>
<keyword evidence="19" id="KW-1185">Reference proteome</keyword>
<feature type="region of interest" description="Disordered" evidence="16">
    <location>
        <begin position="295"/>
        <end position="382"/>
    </location>
</feature>
<evidence type="ECO:0000256" key="1">
    <source>
        <dbReference type="ARBA" id="ARBA00001946"/>
    </source>
</evidence>
<evidence type="ECO:0000256" key="14">
    <source>
        <dbReference type="ARBA" id="ARBA00023254"/>
    </source>
</evidence>
<keyword evidence="8 15" id="KW-0227">DNA damage</keyword>
<feature type="region of interest" description="Disordered" evidence="16">
    <location>
        <begin position="98"/>
        <end position="128"/>
    </location>
</feature>
<feature type="region of interest" description="Disordered" evidence="16">
    <location>
        <begin position="415"/>
        <end position="440"/>
    </location>
</feature>
<dbReference type="GO" id="GO:0003677">
    <property type="term" value="F:DNA binding"/>
    <property type="evidence" value="ECO:0007669"/>
    <property type="project" value="UniProtKB-UniRule"/>
</dbReference>
<comment type="cofactor">
    <cofactor evidence="1 15">
        <name>Mg(2+)</name>
        <dbReference type="ChEBI" id="CHEBI:18420"/>
    </cofactor>
</comment>
<dbReference type="EMBL" id="JALJOV010000638">
    <property type="protein sequence ID" value="KAK9862211.1"/>
    <property type="molecule type" value="Genomic_DNA"/>
</dbReference>
<evidence type="ECO:0000256" key="6">
    <source>
        <dbReference type="ARBA" id="ARBA00022723"/>
    </source>
</evidence>
<dbReference type="Gene3D" id="1.10.10.10">
    <property type="entry name" value="Winged helix-like DNA-binding domain superfamily/Winged helix DNA-binding domain"/>
    <property type="match status" value="1"/>
</dbReference>
<feature type="compositionally biased region" description="Low complexity" evidence="16">
    <location>
        <begin position="113"/>
        <end position="124"/>
    </location>
</feature>
<dbReference type="GO" id="GO:0048257">
    <property type="term" value="F:3'-flap endonuclease activity"/>
    <property type="evidence" value="ECO:0007669"/>
    <property type="project" value="TreeGrafter"/>
</dbReference>
<feature type="compositionally biased region" description="Low complexity" evidence="16">
    <location>
        <begin position="556"/>
        <end position="567"/>
    </location>
</feature>
<feature type="region of interest" description="Disordered" evidence="16">
    <location>
        <begin position="536"/>
        <end position="584"/>
    </location>
</feature>
<dbReference type="FunFam" id="3.40.50.10130:FF:000005">
    <property type="entry name" value="crossover junction endonuclease MUS81 isoform X1"/>
    <property type="match status" value="1"/>
</dbReference>
<evidence type="ECO:0000259" key="17">
    <source>
        <dbReference type="SMART" id="SM00891"/>
    </source>
</evidence>
<protein>
    <recommendedName>
        <fullName evidence="4 15">Crossover junction endonuclease MUS81</fullName>
        <ecNumber evidence="15">3.1.22.-</ecNumber>
    </recommendedName>
</protein>
<evidence type="ECO:0000256" key="10">
    <source>
        <dbReference type="ARBA" id="ARBA00022842"/>
    </source>
</evidence>
<evidence type="ECO:0000256" key="2">
    <source>
        <dbReference type="ARBA" id="ARBA00004123"/>
    </source>
</evidence>
<gene>
    <name evidence="18" type="ORF">WJX84_000260</name>
</gene>
<dbReference type="InterPro" id="IPR006166">
    <property type="entry name" value="ERCC4_domain"/>
</dbReference>
<dbReference type="InterPro" id="IPR047416">
    <property type="entry name" value="XPF_nuclease_Mus81"/>
</dbReference>
<reference evidence="18 19" key="1">
    <citation type="journal article" date="2024" name="Nat. Commun.">
        <title>Phylogenomics reveals the evolutionary origins of lichenization in chlorophyte algae.</title>
        <authorList>
            <person name="Puginier C."/>
            <person name="Libourel C."/>
            <person name="Otte J."/>
            <person name="Skaloud P."/>
            <person name="Haon M."/>
            <person name="Grisel S."/>
            <person name="Petersen M."/>
            <person name="Berrin J.G."/>
            <person name="Delaux P.M."/>
            <person name="Dal Grande F."/>
            <person name="Keller J."/>
        </authorList>
    </citation>
    <scope>NUCLEOTIDE SEQUENCE [LARGE SCALE GENOMIC DNA]</scope>
    <source>
        <strain evidence="18 19">SAG 2523</strain>
    </source>
</reference>
<feature type="region of interest" description="Disordered" evidence="16">
    <location>
        <begin position="144"/>
        <end position="179"/>
    </location>
</feature>
<evidence type="ECO:0000256" key="5">
    <source>
        <dbReference type="ARBA" id="ARBA00022722"/>
    </source>
</evidence>
<dbReference type="PANTHER" id="PTHR13451">
    <property type="entry name" value="CLASS II CROSSOVER JUNCTION ENDONUCLEASE MUS81"/>
    <property type="match status" value="1"/>
</dbReference>
<evidence type="ECO:0000313" key="18">
    <source>
        <dbReference type="EMBL" id="KAK9862211.1"/>
    </source>
</evidence>
<dbReference type="InterPro" id="IPR047417">
    <property type="entry name" value="WHD_MUS81"/>
</dbReference>
<evidence type="ECO:0000256" key="7">
    <source>
        <dbReference type="ARBA" id="ARBA00022759"/>
    </source>
</evidence>
<evidence type="ECO:0000256" key="4">
    <source>
        <dbReference type="ARBA" id="ARBA00017114"/>
    </source>
</evidence>
<comment type="subunit">
    <text evidence="15">Interacts with EME1.</text>
</comment>
<evidence type="ECO:0000256" key="8">
    <source>
        <dbReference type="ARBA" id="ARBA00022763"/>
    </source>
</evidence>
<dbReference type="SUPFAM" id="SSF52980">
    <property type="entry name" value="Restriction endonuclease-like"/>
    <property type="match status" value="1"/>
</dbReference>